<dbReference type="SMART" id="SM01133">
    <property type="entry name" value="DeoC"/>
    <property type="match status" value="1"/>
</dbReference>
<comment type="catalytic activity">
    <reaction evidence="1">
        <text>D-tagatofuranose 1,6-bisphosphate = D-glyceraldehyde 3-phosphate + dihydroxyacetone phosphate</text>
        <dbReference type="Rhea" id="RHEA:22948"/>
        <dbReference type="ChEBI" id="CHEBI:57642"/>
        <dbReference type="ChEBI" id="CHEBI:58694"/>
        <dbReference type="ChEBI" id="CHEBI:59776"/>
        <dbReference type="EC" id="4.1.2.40"/>
    </reaction>
</comment>
<dbReference type="GO" id="GO:0009025">
    <property type="term" value="F:tagatose-bisphosphate aldolase activity"/>
    <property type="evidence" value="ECO:0007669"/>
    <property type="project" value="UniProtKB-EC"/>
</dbReference>
<dbReference type="Gene3D" id="3.20.20.70">
    <property type="entry name" value="Aldolase class I"/>
    <property type="match status" value="1"/>
</dbReference>
<keyword evidence="10" id="KW-1185">Reference proteome</keyword>
<dbReference type="HAMAP" id="MF_00734">
    <property type="entry name" value="LacD"/>
    <property type="match status" value="1"/>
</dbReference>
<dbReference type="Proteomes" id="UP000305526">
    <property type="component" value="Unassembled WGS sequence"/>
</dbReference>
<dbReference type="GO" id="GO:1902777">
    <property type="term" value="P:6-sulfoquinovose(1-) catabolic process"/>
    <property type="evidence" value="ECO:0007669"/>
    <property type="project" value="TreeGrafter"/>
</dbReference>
<dbReference type="Pfam" id="PF01791">
    <property type="entry name" value="DeoC"/>
    <property type="match status" value="1"/>
</dbReference>
<evidence type="ECO:0000256" key="5">
    <source>
        <dbReference type="ARBA" id="ARBA00022736"/>
    </source>
</evidence>
<evidence type="ECO:0000313" key="7">
    <source>
        <dbReference type="EMBL" id="TCV83234.1"/>
    </source>
</evidence>
<evidence type="ECO:0000256" key="2">
    <source>
        <dbReference type="ARBA" id="ARBA00005191"/>
    </source>
</evidence>
<dbReference type="SUPFAM" id="SSF51569">
    <property type="entry name" value="Aldolase"/>
    <property type="match status" value="1"/>
</dbReference>
<protein>
    <recommendedName>
        <fullName evidence="4">tagatose-bisphosphate aldolase</fullName>
        <ecNumber evidence="4">4.1.2.40</ecNumber>
    </recommendedName>
</protein>
<evidence type="ECO:0000256" key="4">
    <source>
        <dbReference type="ARBA" id="ARBA00012905"/>
    </source>
</evidence>
<evidence type="ECO:0000256" key="6">
    <source>
        <dbReference type="ARBA" id="ARBA00023239"/>
    </source>
</evidence>
<evidence type="ECO:0000313" key="10">
    <source>
        <dbReference type="Proteomes" id="UP000305526"/>
    </source>
</evidence>
<proteinExistence type="inferred from homology"/>
<dbReference type="NCBIfam" id="NF009498">
    <property type="entry name" value="PRK12858.1"/>
    <property type="match status" value="1"/>
</dbReference>
<gene>
    <name evidence="7" type="ORF">EDC16_11623</name>
    <name evidence="8" type="ORF">FHQ21_09220</name>
</gene>
<dbReference type="AlphaFoldDB" id="A0A4R3XZF2"/>
<comment type="caution">
    <text evidence="7">The sequence shown here is derived from an EMBL/GenBank/DDBJ whole genome shotgun (WGS) entry which is preliminary data.</text>
</comment>
<dbReference type="NCBIfam" id="NF009065">
    <property type="entry name" value="PRK12399.1"/>
    <property type="match status" value="1"/>
</dbReference>
<dbReference type="GO" id="GO:0061595">
    <property type="term" value="F:6-deoxy-6-sulfofructose-1-phosphate aldolase activity"/>
    <property type="evidence" value="ECO:0007669"/>
    <property type="project" value="TreeGrafter"/>
</dbReference>
<sequence length="315" mass="35113">MSKRIERLKKICNQQGIISALAIDQRGALKRMLGDDITPQQISEFKTLVSQILTPYASSILLDPEFGWSAATARDNESGLMMAYEKTGYDKTTVGRFPDLIDDISVLRLKEKGADAVKLLLYVDVDEPDCINDRKKAFVERIASECKAEEMPLFLEILTYDANIEDEKAFAKLKPRKVIEAMRSYADPKYGVDVFKVEVPVNMKYVEGYAKDEVLYSQAEAAAYFAEQSAVSPLPFIFLSAGVSAELFQQTLVFAKQAGSHYNGVLCGRATWADGAKIYKAQGKAASIEWLKTQGMQNIQELDEVLQQNATPISF</sequence>
<reference evidence="8 10" key="2">
    <citation type="submission" date="2019-05" db="EMBL/GenBank/DDBJ databases">
        <title>Pasteurellaceae isolates from reptiles.</title>
        <authorList>
            <person name="Bojesen A.M."/>
            <person name="Lund E."/>
        </authorList>
    </citation>
    <scope>NUCLEOTIDE SEQUENCE [LARGE SCALE GENOMIC DNA]</scope>
    <source>
        <strain evidence="8 10">ELNT2x</strain>
    </source>
</reference>
<organism evidence="7 9">
    <name type="scientific">Testudinibacter aquarius</name>
    <dbReference type="NCBI Taxonomy" id="1524974"/>
    <lineage>
        <taxon>Bacteria</taxon>
        <taxon>Pseudomonadati</taxon>
        <taxon>Pseudomonadota</taxon>
        <taxon>Gammaproteobacteria</taxon>
        <taxon>Pasteurellales</taxon>
        <taxon>Pasteurellaceae</taxon>
        <taxon>Testudinibacter</taxon>
    </lineage>
</organism>
<keyword evidence="6" id="KW-0456">Lyase</keyword>
<dbReference type="Proteomes" id="UP000294619">
    <property type="component" value="Unassembled WGS sequence"/>
</dbReference>
<keyword evidence="5" id="KW-0423">Lactose metabolism</keyword>
<dbReference type="EC" id="4.1.2.40" evidence="4"/>
<dbReference type="InterPro" id="IPR002915">
    <property type="entry name" value="DeoC/FbaB/LacD_aldolase"/>
</dbReference>
<evidence type="ECO:0000256" key="3">
    <source>
        <dbReference type="ARBA" id="ARBA00008679"/>
    </source>
</evidence>
<evidence type="ECO:0000256" key="1">
    <source>
        <dbReference type="ARBA" id="ARBA00000567"/>
    </source>
</evidence>
<dbReference type="InterPro" id="IPR005927">
    <property type="entry name" value="Tag_1.6-dipho_adolase"/>
</dbReference>
<dbReference type="RefSeq" id="WP_132968147.1">
    <property type="nucleotide sequence ID" value="NZ_LEKL01000032.1"/>
</dbReference>
<comment type="similarity">
    <text evidence="3">Belongs to the aldolase LacD family.</text>
</comment>
<dbReference type="PANTHER" id="PTHR39340:SF1">
    <property type="entry name" value="SULFOFRUCTOSEPHOSPHATE ALDOLASE"/>
    <property type="match status" value="1"/>
</dbReference>
<evidence type="ECO:0000313" key="8">
    <source>
        <dbReference type="EMBL" id="TNG90406.1"/>
    </source>
</evidence>
<dbReference type="GO" id="GO:0009024">
    <property type="term" value="F:tagatose-6-phosphate kinase activity"/>
    <property type="evidence" value="ECO:0007669"/>
    <property type="project" value="InterPro"/>
</dbReference>
<dbReference type="GO" id="GO:2001059">
    <property type="term" value="P:D-tagatose 6-phosphate catabolic process"/>
    <property type="evidence" value="ECO:0007669"/>
    <property type="project" value="UniProtKB-UniPathway"/>
</dbReference>
<evidence type="ECO:0000313" key="9">
    <source>
        <dbReference type="Proteomes" id="UP000294619"/>
    </source>
</evidence>
<reference evidence="7 9" key="1">
    <citation type="submission" date="2019-03" db="EMBL/GenBank/DDBJ databases">
        <title>Genomic Encyclopedia of Type Strains, Phase IV (KMG-IV): sequencing the most valuable type-strain genomes for metagenomic binning, comparative biology and taxonomic classification.</title>
        <authorList>
            <person name="Goeker M."/>
        </authorList>
    </citation>
    <scope>NUCLEOTIDE SEQUENCE [LARGE SCALE GENOMIC DNA]</scope>
    <source>
        <strain evidence="7 9">DSM 28140</strain>
    </source>
</reference>
<dbReference type="EMBL" id="SMCP01000016">
    <property type="protein sequence ID" value="TCV83234.1"/>
    <property type="molecule type" value="Genomic_DNA"/>
</dbReference>
<dbReference type="InterPro" id="IPR050552">
    <property type="entry name" value="LacD_aldolase"/>
</dbReference>
<dbReference type="GO" id="GO:0019512">
    <property type="term" value="P:lactose catabolic process via tagatose-6-phosphate"/>
    <property type="evidence" value="ECO:0007669"/>
    <property type="project" value="InterPro"/>
</dbReference>
<accession>A0A4R3XZF2</accession>
<dbReference type="PANTHER" id="PTHR39340">
    <property type="entry name" value="SULFOFRUCTOSEPHOSPHATE ALDOLASE"/>
    <property type="match status" value="1"/>
</dbReference>
<dbReference type="InterPro" id="IPR013785">
    <property type="entry name" value="Aldolase_TIM"/>
</dbReference>
<comment type="pathway">
    <text evidence="2">Carbohydrate metabolism; D-tagatose 6-phosphate degradation; D-glyceraldehyde 3-phosphate and glycerone phosphate from D-tagatose 6-phosphate: step 2/2.</text>
</comment>
<dbReference type="EMBL" id="VDGV01000081">
    <property type="protein sequence ID" value="TNG90406.1"/>
    <property type="molecule type" value="Genomic_DNA"/>
</dbReference>
<dbReference type="UniPathway" id="UPA00704">
    <property type="reaction ID" value="UER00716"/>
</dbReference>
<name>A0A4R3XZF2_9PAST</name>